<dbReference type="Proteomes" id="UP001642487">
    <property type="component" value="Chromosome 9"/>
</dbReference>
<proteinExistence type="predicted"/>
<accession>A0ABP0ZBA1</accession>
<dbReference type="InterPro" id="IPR006016">
    <property type="entry name" value="UspA"/>
</dbReference>
<dbReference type="Gene3D" id="3.40.50.620">
    <property type="entry name" value="HUPs"/>
    <property type="match status" value="1"/>
</dbReference>
<reference evidence="2 3" key="1">
    <citation type="submission" date="2024-03" db="EMBL/GenBank/DDBJ databases">
        <authorList>
            <person name="Gkanogiannis A."/>
            <person name="Becerra Lopez-Lavalle L."/>
        </authorList>
    </citation>
    <scope>NUCLEOTIDE SEQUENCE [LARGE SCALE GENOMIC DNA]</scope>
</reference>
<gene>
    <name evidence="2" type="ORF">CITCOLO1_LOCUS22531</name>
</gene>
<dbReference type="InterPro" id="IPR014729">
    <property type="entry name" value="Rossmann-like_a/b/a_fold"/>
</dbReference>
<sequence length="232" mass="26288">MARKHTRLQRVRVSQSFSACFQVCFRQIRTRPTADSIQNFQREELLGFGADGYCTASAKSVAQPGNRIMVVVDSSFEGKGALEWALSHAVQSQDSIILLHVSKSSTQGVVFDEKLDMKAYQLLLSLKNMCQMRRPGVQVEMEFLQGKEMGRVIIEEAKKQRVSLLVLGQRKQSPFWSLIKKFSANKRRNHGGIVEYCIQNSSCLTIAVRRKSKKLGGYLITTKSHKNFWLLA</sequence>
<dbReference type="PANTHER" id="PTHR47000:SF3">
    <property type="entry name" value="ADENINE NUCLEOTIDE ALPHA HYDROLASES-LIKE SUPERFAMILY PROTEIN"/>
    <property type="match status" value="1"/>
</dbReference>
<dbReference type="EMBL" id="OZ021743">
    <property type="protein sequence ID" value="CAK9330048.1"/>
    <property type="molecule type" value="Genomic_DNA"/>
</dbReference>
<dbReference type="PANTHER" id="PTHR47000">
    <property type="entry name" value="ADENINE NUCLEOTIDE ALPHA HYDROLASES-LIKE SUPERFAMILY PROTEIN"/>
    <property type="match status" value="1"/>
</dbReference>
<dbReference type="Pfam" id="PF00582">
    <property type="entry name" value="Usp"/>
    <property type="match status" value="1"/>
</dbReference>
<evidence type="ECO:0000259" key="1">
    <source>
        <dbReference type="Pfam" id="PF00582"/>
    </source>
</evidence>
<dbReference type="CDD" id="cd00293">
    <property type="entry name" value="USP-like"/>
    <property type="match status" value="1"/>
</dbReference>
<evidence type="ECO:0000313" key="3">
    <source>
        <dbReference type="Proteomes" id="UP001642487"/>
    </source>
</evidence>
<feature type="domain" description="UspA" evidence="1">
    <location>
        <begin position="67"/>
        <end position="209"/>
    </location>
</feature>
<name>A0ABP0ZBA1_9ROSI</name>
<protein>
    <recommendedName>
        <fullName evidence="1">UspA domain-containing protein</fullName>
    </recommendedName>
</protein>
<keyword evidence="3" id="KW-1185">Reference proteome</keyword>
<organism evidence="2 3">
    <name type="scientific">Citrullus colocynthis</name>
    <name type="common">colocynth</name>
    <dbReference type="NCBI Taxonomy" id="252529"/>
    <lineage>
        <taxon>Eukaryota</taxon>
        <taxon>Viridiplantae</taxon>
        <taxon>Streptophyta</taxon>
        <taxon>Embryophyta</taxon>
        <taxon>Tracheophyta</taxon>
        <taxon>Spermatophyta</taxon>
        <taxon>Magnoliopsida</taxon>
        <taxon>eudicotyledons</taxon>
        <taxon>Gunneridae</taxon>
        <taxon>Pentapetalae</taxon>
        <taxon>rosids</taxon>
        <taxon>fabids</taxon>
        <taxon>Cucurbitales</taxon>
        <taxon>Cucurbitaceae</taxon>
        <taxon>Benincaseae</taxon>
        <taxon>Citrullus</taxon>
    </lineage>
</organism>
<dbReference type="SUPFAM" id="SSF52402">
    <property type="entry name" value="Adenine nucleotide alpha hydrolases-like"/>
    <property type="match status" value="1"/>
</dbReference>
<evidence type="ECO:0000313" key="2">
    <source>
        <dbReference type="EMBL" id="CAK9330048.1"/>
    </source>
</evidence>